<protein>
    <submittedName>
        <fullName evidence="6">Two component transcriptional regulator, LuxR family</fullName>
    </submittedName>
</protein>
<dbReference type="EMBL" id="FXTC01000005">
    <property type="protein sequence ID" value="SMO72765.1"/>
    <property type="molecule type" value="Genomic_DNA"/>
</dbReference>
<dbReference type="SMART" id="SM00421">
    <property type="entry name" value="HTH_LUXR"/>
    <property type="match status" value="1"/>
</dbReference>
<dbReference type="Pfam" id="PF00196">
    <property type="entry name" value="GerE"/>
    <property type="match status" value="1"/>
</dbReference>
<dbReference type="PRINTS" id="PR00038">
    <property type="entry name" value="HTHLUXR"/>
</dbReference>
<dbReference type="InterPro" id="IPR058245">
    <property type="entry name" value="NreC/VraR/RcsB-like_REC"/>
</dbReference>
<evidence type="ECO:0000256" key="1">
    <source>
        <dbReference type="ARBA" id="ARBA00022553"/>
    </source>
</evidence>
<name>A0A521DME0_9FLAO</name>
<dbReference type="PANTHER" id="PTHR45566">
    <property type="entry name" value="HTH-TYPE TRANSCRIPTIONAL REGULATOR YHJB-RELATED"/>
    <property type="match status" value="1"/>
</dbReference>
<dbReference type="GO" id="GO:0003677">
    <property type="term" value="F:DNA binding"/>
    <property type="evidence" value="ECO:0007669"/>
    <property type="project" value="UniProtKB-KW"/>
</dbReference>
<dbReference type="Proteomes" id="UP000316916">
    <property type="component" value="Unassembled WGS sequence"/>
</dbReference>
<dbReference type="Gene3D" id="1.10.10.10">
    <property type="entry name" value="Winged helix-like DNA-binding domain superfamily/Winged helix DNA-binding domain"/>
    <property type="match status" value="1"/>
</dbReference>
<feature type="domain" description="Response regulatory" evidence="5">
    <location>
        <begin position="8"/>
        <end position="123"/>
    </location>
</feature>
<dbReference type="PROSITE" id="PS50110">
    <property type="entry name" value="RESPONSE_REGULATORY"/>
    <property type="match status" value="1"/>
</dbReference>
<dbReference type="SUPFAM" id="SSF52172">
    <property type="entry name" value="CheY-like"/>
    <property type="match status" value="1"/>
</dbReference>
<dbReference type="InterPro" id="IPR036388">
    <property type="entry name" value="WH-like_DNA-bd_sf"/>
</dbReference>
<dbReference type="PROSITE" id="PS50043">
    <property type="entry name" value="HTH_LUXR_2"/>
    <property type="match status" value="1"/>
</dbReference>
<evidence type="ECO:0000313" key="7">
    <source>
        <dbReference type="Proteomes" id="UP000316916"/>
    </source>
</evidence>
<dbReference type="InterPro" id="IPR016032">
    <property type="entry name" value="Sig_transdc_resp-reg_C-effctor"/>
</dbReference>
<evidence type="ECO:0000256" key="2">
    <source>
        <dbReference type="ARBA" id="ARBA00023125"/>
    </source>
</evidence>
<keyword evidence="7" id="KW-1185">Reference proteome</keyword>
<dbReference type="CDD" id="cd06170">
    <property type="entry name" value="LuxR_C_like"/>
    <property type="match status" value="1"/>
</dbReference>
<dbReference type="SUPFAM" id="SSF46894">
    <property type="entry name" value="C-terminal effector domain of the bipartite response regulators"/>
    <property type="match status" value="1"/>
</dbReference>
<dbReference type="GO" id="GO:0000160">
    <property type="term" value="P:phosphorelay signal transduction system"/>
    <property type="evidence" value="ECO:0007669"/>
    <property type="project" value="InterPro"/>
</dbReference>
<dbReference type="Pfam" id="PF00072">
    <property type="entry name" value="Response_reg"/>
    <property type="match status" value="1"/>
</dbReference>
<dbReference type="InterPro" id="IPR000792">
    <property type="entry name" value="Tscrpt_reg_LuxR_C"/>
</dbReference>
<dbReference type="CDD" id="cd17535">
    <property type="entry name" value="REC_NarL-like"/>
    <property type="match status" value="1"/>
</dbReference>
<evidence type="ECO:0000313" key="6">
    <source>
        <dbReference type="EMBL" id="SMO72765.1"/>
    </source>
</evidence>
<evidence type="ECO:0000256" key="3">
    <source>
        <dbReference type="PROSITE-ProRule" id="PRU00169"/>
    </source>
</evidence>
<accession>A0A521DME0</accession>
<dbReference type="AlphaFoldDB" id="A0A521DME0"/>
<organism evidence="6 7">
    <name type="scientific">Chryseobacterium rhizoplanae</name>
    <dbReference type="NCBI Taxonomy" id="1609531"/>
    <lineage>
        <taxon>Bacteria</taxon>
        <taxon>Pseudomonadati</taxon>
        <taxon>Bacteroidota</taxon>
        <taxon>Flavobacteriia</taxon>
        <taxon>Flavobacteriales</taxon>
        <taxon>Weeksellaceae</taxon>
        <taxon>Chryseobacterium group</taxon>
        <taxon>Chryseobacterium</taxon>
    </lineage>
</organism>
<gene>
    <name evidence="6" type="ORF">SAMN06265171_105274</name>
</gene>
<evidence type="ECO:0000259" key="5">
    <source>
        <dbReference type="PROSITE" id="PS50110"/>
    </source>
</evidence>
<dbReference type="PANTHER" id="PTHR45566:SF2">
    <property type="entry name" value="NARL SUBFAMILY"/>
    <property type="match status" value="1"/>
</dbReference>
<feature type="domain" description="HTH luxR-type" evidence="4">
    <location>
        <begin position="148"/>
        <end position="213"/>
    </location>
</feature>
<dbReference type="SMART" id="SM00448">
    <property type="entry name" value="REC"/>
    <property type="match status" value="1"/>
</dbReference>
<sequence>MLTIMKKNIMIADDHYVVRMGTAIILEGAHPDFCIDHAESFHEVLEKLNEKNYDMLILDLEMPGSTFEHMIKDIRKLQNDISILIFTSHKESQAISYLSAGANGYLNKSCEDTKIIEAVNSIFTSGYYYPQALLHEVINNDFNPSNKMTRPLDMLSEREAEIYHRLVEGNGILEISNILNIHMSTVSTHKLRIFKKLNVHSIAELVHLHNKYYS</sequence>
<keyword evidence="1 3" id="KW-0597">Phosphoprotein</keyword>
<reference evidence="6 7" key="1">
    <citation type="submission" date="2017-05" db="EMBL/GenBank/DDBJ databases">
        <authorList>
            <person name="Varghese N."/>
            <person name="Submissions S."/>
        </authorList>
    </citation>
    <scope>NUCLEOTIDE SEQUENCE [LARGE SCALE GENOMIC DNA]</scope>
    <source>
        <strain evidence="6 7">DSM 29371</strain>
    </source>
</reference>
<dbReference type="InterPro" id="IPR051015">
    <property type="entry name" value="EvgA-like"/>
</dbReference>
<dbReference type="InterPro" id="IPR011006">
    <property type="entry name" value="CheY-like_superfamily"/>
</dbReference>
<evidence type="ECO:0000259" key="4">
    <source>
        <dbReference type="PROSITE" id="PS50043"/>
    </source>
</evidence>
<dbReference type="InterPro" id="IPR001789">
    <property type="entry name" value="Sig_transdc_resp-reg_receiver"/>
</dbReference>
<dbReference type="GO" id="GO:0006355">
    <property type="term" value="P:regulation of DNA-templated transcription"/>
    <property type="evidence" value="ECO:0007669"/>
    <property type="project" value="InterPro"/>
</dbReference>
<dbReference type="Gene3D" id="3.40.50.2300">
    <property type="match status" value="1"/>
</dbReference>
<proteinExistence type="predicted"/>
<keyword evidence="2" id="KW-0238">DNA-binding</keyword>
<feature type="modified residue" description="4-aspartylphosphate" evidence="3">
    <location>
        <position position="59"/>
    </location>
</feature>